<evidence type="ECO:0000256" key="9">
    <source>
        <dbReference type="ARBA" id="ARBA00022801"/>
    </source>
</evidence>
<dbReference type="FunFam" id="3.40.50.300:FF:001084">
    <property type="entry name" value="RecQ like helicase 4"/>
    <property type="match status" value="1"/>
</dbReference>
<feature type="compositionally biased region" description="Low complexity" evidence="24">
    <location>
        <begin position="287"/>
        <end position="301"/>
    </location>
</feature>
<feature type="region of interest" description="Disordered" evidence="24">
    <location>
        <begin position="896"/>
        <end position="933"/>
    </location>
</feature>
<evidence type="ECO:0000256" key="12">
    <source>
        <dbReference type="ARBA" id="ARBA00022840"/>
    </source>
</evidence>
<accession>A0A7J8C3Z4</accession>
<gene>
    <name evidence="28" type="ORF">HJG63_016551</name>
</gene>
<feature type="region of interest" description="Disordered" evidence="24">
    <location>
        <begin position="215"/>
        <end position="316"/>
    </location>
</feature>
<keyword evidence="15" id="KW-0539">Nucleus</keyword>
<keyword evidence="7" id="KW-0479">Metal-binding</keyword>
<comment type="catalytic activity">
    <reaction evidence="18">
        <text>ATP + H2O = ADP + phosphate + H(+)</text>
        <dbReference type="Rhea" id="RHEA:13065"/>
        <dbReference type="ChEBI" id="CHEBI:15377"/>
        <dbReference type="ChEBI" id="CHEBI:15378"/>
        <dbReference type="ChEBI" id="CHEBI:30616"/>
        <dbReference type="ChEBI" id="CHEBI:43474"/>
        <dbReference type="ChEBI" id="CHEBI:456216"/>
    </reaction>
</comment>
<evidence type="ECO:0000256" key="3">
    <source>
        <dbReference type="ARBA" id="ARBA00004496"/>
    </source>
</evidence>
<dbReference type="GO" id="GO:0005634">
    <property type="term" value="C:nucleus"/>
    <property type="evidence" value="ECO:0007669"/>
    <property type="project" value="UniProtKB-SubCell"/>
</dbReference>
<dbReference type="Pfam" id="PF00270">
    <property type="entry name" value="DEAD"/>
    <property type="match status" value="1"/>
</dbReference>
<feature type="region of interest" description="Disordered" evidence="24">
    <location>
        <begin position="17"/>
        <end position="37"/>
    </location>
</feature>
<feature type="domain" description="Helicase C-terminal" evidence="27">
    <location>
        <begin position="719"/>
        <end position="893"/>
    </location>
</feature>
<keyword evidence="6" id="KW-0597">Phosphoprotein</keyword>
<evidence type="ECO:0000313" key="29">
    <source>
        <dbReference type="Proteomes" id="UP000593571"/>
    </source>
</evidence>
<evidence type="ECO:0000256" key="5">
    <source>
        <dbReference type="ARBA" id="ARBA00022490"/>
    </source>
</evidence>
<keyword evidence="10 28" id="KW-0347">Helicase</keyword>
<dbReference type="InterPro" id="IPR027417">
    <property type="entry name" value="P-loop_NTPase"/>
</dbReference>
<dbReference type="InterPro" id="IPR001650">
    <property type="entry name" value="Helicase_C-like"/>
</dbReference>
<keyword evidence="14" id="KW-0413">Isomerase</keyword>
<keyword evidence="11" id="KW-0862">Zinc</keyword>
<evidence type="ECO:0000256" key="19">
    <source>
        <dbReference type="ARBA" id="ARBA00074290"/>
    </source>
</evidence>
<dbReference type="NCBIfam" id="TIGR00614">
    <property type="entry name" value="recQ_fam"/>
    <property type="match status" value="1"/>
</dbReference>
<dbReference type="CDD" id="cd18794">
    <property type="entry name" value="SF2_C_RecQ"/>
    <property type="match status" value="1"/>
</dbReference>
<feature type="compositionally biased region" description="Polar residues" evidence="24">
    <location>
        <begin position="216"/>
        <end position="225"/>
    </location>
</feature>
<evidence type="ECO:0000256" key="6">
    <source>
        <dbReference type="ARBA" id="ARBA00022553"/>
    </source>
</evidence>
<evidence type="ECO:0000256" key="13">
    <source>
        <dbReference type="ARBA" id="ARBA00023125"/>
    </source>
</evidence>
<dbReference type="Gene3D" id="4.10.60.10">
    <property type="entry name" value="Zinc finger, CCHC-type"/>
    <property type="match status" value="1"/>
</dbReference>
<feature type="compositionally biased region" description="Polar residues" evidence="24">
    <location>
        <begin position="88"/>
        <end position="104"/>
    </location>
</feature>
<dbReference type="GO" id="GO:0043138">
    <property type="term" value="F:3'-5' DNA helicase activity"/>
    <property type="evidence" value="ECO:0007669"/>
    <property type="project" value="UniProtKB-EC"/>
</dbReference>
<proteinExistence type="inferred from homology"/>
<dbReference type="FunFam" id="3.40.50.300:FF:000772">
    <property type="entry name" value="ATP-dependent DNA helicase Q4"/>
    <property type="match status" value="1"/>
</dbReference>
<evidence type="ECO:0000256" key="8">
    <source>
        <dbReference type="ARBA" id="ARBA00022741"/>
    </source>
</evidence>
<dbReference type="PANTHER" id="PTHR13710:SF108">
    <property type="entry name" value="ATP-DEPENDENT DNA HELICASE Q4"/>
    <property type="match status" value="1"/>
</dbReference>
<evidence type="ECO:0000256" key="24">
    <source>
        <dbReference type="SAM" id="MobiDB-lite"/>
    </source>
</evidence>
<dbReference type="GO" id="GO:0008270">
    <property type="term" value="F:zinc ion binding"/>
    <property type="evidence" value="ECO:0007669"/>
    <property type="project" value="UniProtKB-KW"/>
</dbReference>
<dbReference type="GO" id="GO:0009378">
    <property type="term" value="F:four-way junction helicase activity"/>
    <property type="evidence" value="ECO:0007669"/>
    <property type="project" value="TreeGrafter"/>
</dbReference>
<sequence>MERLRDVRAQLQAWERAFRRRRGRRPGQEDVRAAPQETRALYREYRALKEALSRAGGVEPRSPVPSLPAAAEEEIPEPGCWGSHLNRGATQSSHPSPELSSRGSVQDYGERIKANLKGTLQAGPALGRIPRPLRRTPSMPSMGPPDAEVTTVPPDVSDVPSQPPRPQLRPGRLQQLQASLSLRLGSLNPGWLQRCLSGAPDFLGTPEVCQPVLGTEESQSQTSGVLSALGPSTGPREPLQGPEAPALQAARVSAGSPPLGSHQGKKRRRKGELEESPAQAQRNNSQAGSLPEGAGAAALLGHCPGEPVQAQPPTSPTACRYHSFGIQHNHFELRQDGRALGTAHLCVPSRPVVCDRGNYVRLNMKWKRYTRGPAPRGRLLRKQVCKQKWQKKGQCFGGGQPRATTEDSCFRCGQLGHWASQCPQSEPTLASQKDGKGEDDMHTLPTSEEVAQRMGTACSQLSGEENAQPVERPGPGPPCLPTPMPPLYQPRCSGQVAETPAEVFQALKQLGHQAFRPGQERAVMQVLSGVSTLLVLPTGAGKSLCYQLPALLYARRSPCLTLVISPLLSLMDDQVSGLPPGLRAACVHSGMSSKQRNSALQKARAAQVQILMLSPEALVGAGAGGPACLAQLPPVAFACIDEAHCLSQWSHNFRPCYLRICKVLREHLGVCCFLGLTATATNSTALDVAQHLGVAKEHVLRGPVTIPPNLFLSVSMDRDPDQALVTLLQSDRFRSLDSVIVYCNRREDTERVSALLRTCLREAWAPGPRGRVLEAVAEAYHAGMCSRARQRVQRAFMEGRLRVVVATVAFGMGLDRPDVRAVLHLGLPPSFESYVQAVGRAGRDGQPAHCHLFLQPQGEDLWELRRHVHARAADFLALKKLVQRVFPPCACPRQLSGQEGGESQAKHSASAFATESSREDKQPGGEHTVRCPGHRRALPVQPTVQALDLPEEVIETLLCYLELHPQHWLELLAPTHAHCHLHCPGGPTQLQALARRCPPLAVHLAQRPPEQMGGGSGAVELDVVELVDSMGWTLGPVRQALRQLQWDPEARTGTGVTVEFRELAFHLHSPGDLTVQEKDQICDFLYGRVQAREQEALACLHRTFQAFRSMALPSCGPFLEQPDEEHSARLKALLSQYFEEDGLGGSGDEQSPEPEQARLQDWEVQIRRDIRHFLHSWPEQRFSGRAVARIFHGIGSPCYPAQVYGRDRRFWRKYLHLNFHTLMQLATEEVLLRGH</sequence>
<evidence type="ECO:0000256" key="17">
    <source>
        <dbReference type="ARBA" id="ARBA00034808"/>
    </source>
</evidence>
<evidence type="ECO:0000256" key="15">
    <source>
        <dbReference type="ARBA" id="ARBA00023242"/>
    </source>
</evidence>
<dbReference type="SUPFAM" id="SSF57756">
    <property type="entry name" value="Retrovirus zinc finger-like domains"/>
    <property type="match status" value="1"/>
</dbReference>
<feature type="region of interest" description="Disordered" evidence="24">
    <location>
        <begin position="116"/>
        <end position="171"/>
    </location>
</feature>
<dbReference type="SMART" id="SM00487">
    <property type="entry name" value="DEXDc"/>
    <property type="match status" value="1"/>
</dbReference>
<dbReference type="PROSITE" id="PS50158">
    <property type="entry name" value="ZF_CCHC"/>
    <property type="match status" value="1"/>
</dbReference>
<dbReference type="SUPFAM" id="SSF52540">
    <property type="entry name" value="P-loop containing nucleoside triphosphate hydrolases"/>
    <property type="match status" value="1"/>
</dbReference>
<keyword evidence="29" id="KW-1185">Reference proteome</keyword>
<dbReference type="EC" id="5.6.2.4" evidence="17"/>
<feature type="domain" description="CCHC-type" evidence="25">
    <location>
        <begin position="409"/>
        <end position="424"/>
    </location>
</feature>
<evidence type="ECO:0000256" key="4">
    <source>
        <dbReference type="ARBA" id="ARBA00005446"/>
    </source>
</evidence>
<dbReference type="EMBL" id="JACASE010000015">
    <property type="protein sequence ID" value="KAF6405562.1"/>
    <property type="molecule type" value="Genomic_DNA"/>
</dbReference>
<feature type="compositionally biased region" description="Low complexity" evidence="24">
    <location>
        <begin position="149"/>
        <end position="160"/>
    </location>
</feature>
<keyword evidence="8" id="KW-0547">Nucleotide-binding</keyword>
<name>A0A7J8C3Z4_ROUAE</name>
<dbReference type="GO" id="GO:0000724">
    <property type="term" value="P:double-strand break repair via homologous recombination"/>
    <property type="evidence" value="ECO:0007669"/>
    <property type="project" value="TreeGrafter"/>
</dbReference>
<comment type="caution">
    <text evidence="28">The sequence shown here is derived from an EMBL/GenBank/DDBJ whole genome shotgun (WGS) entry which is preliminary data.</text>
</comment>
<dbReference type="Proteomes" id="UP000593571">
    <property type="component" value="Unassembled WGS sequence"/>
</dbReference>
<dbReference type="FunFam" id="1.10.10.1460:FF:000001">
    <property type="entry name" value="DNA replication regulator Sld2"/>
    <property type="match status" value="1"/>
</dbReference>
<evidence type="ECO:0000259" key="25">
    <source>
        <dbReference type="PROSITE" id="PS50158"/>
    </source>
</evidence>
<dbReference type="CDD" id="cd18018">
    <property type="entry name" value="DEXHc_RecQ4-like"/>
    <property type="match status" value="1"/>
</dbReference>
<keyword evidence="12" id="KW-0067">ATP-binding</keyword>
<dbReference type="GO" id="GO:0005737">
    <property type="term" value="C:cytoplasm"/>
    <property type="evidence" value="ECO:0007669"/>
    <property type="project" value="UniProtKB-SubCell"/>
</dbReference>
<dbReference type="GO" id="GO:0006260">
    <property type="term" value="P:DNA replication"/>
    <property type="evidence" value="ECO:0007669"/>
    <property type="project" value="InterPro"/>
</dbReference>
<keyword evidence="9" id="KW-0378">Hydrolase</keyword>
<reference evidence="28 29" key="1">
    <citation type="journal article" date="2020" name="Nature">
        <title>Six reference-quality genomes reveal evolution of bat adaptations.</title>
        <authorList>
            <person name="Jebb D."/>
            <person name="Huang Z."/>
            <person name="Pippel M."/>
            <person name="Hughes G.M."/>
            <person name="Lavrichenko K."/>
            <person name="Devanna P."/>
            <person name="Winkler S."/>
            <person name="Jermiin L.S."/>
            <person name="Skirmuntt E.C."/>
            <person name="Katzourakis A."/>
            <person name="Burkitt-Gray L."/>
            <person name="Ray D.A."/>
            <person name="Sullivan K.A.M."/>
            <person name="Roscito J.G."/>
            <person name="Kirilenko B.M."/>
            <person name="Davalos L.M."/>
            <person name="Corthals A.P."/>
            <person name="Power M.L."/>
            <person name="Jones G."/>
            <person name="Ransome R.D."/>
            <person name="Dechmann D.K.N."/>
            <person name="Locatelli A.G."/>
            <person name="Puechmaille S.J."/>
            <person name="Fedrigo O."/>
            <person name="Jarvis E.D."/>
            <person name="Hiller M."/>
            <person name="Vernes S.C."/>
            <person name="Myers E.W."/>
            <person name="Teeling E.C."/>
        </authorList>
    </citation>
    <scope>NUCLEOTIDE SEQUENCE [LARGE SCALE GENOMIC DNA]</scope>
    <source>
        <strain evidence="28">MRouAeg1</strain>
        <tissue evidence="28">Muscle</tissue>
    </source>
</reference>
<feature type="domain" description="Helicase ATP-binding" evidence="26">
    <location>
        <begin position="523"/>
        <end position="698"/>
    </location>
</feature>
<evidence type="ECO:0000256" key="14">
    <source>
        <dbReference type="ARBA" id="ARBA00023235"/>
    </source>
</evidence>
<dbReference type="Pfam" id="PF00271">
    <property type="entry name" value="Helicase_C"/>
    <property type="match status" value="1"/>
</dbReference>
<evidence type="ECO:0000256" key="11">
    <source>
        <dbReference type="ARBA" id="ARBA00022833"/>
    </source>
</evidence>
<comment type="subcellular location">
    <subcellularLocation>
        <location evidence="3">Cytoplasm</location>
    </subcellularLocation>
    <subcellularLocation>
        <location evidence="2">Nucleus</location>
    </subcellularLocation>
</comment>
<organism evidence="28 29">
    <name type="scientific">Rousettus aegyptiacus</name>
    <name type="common">Egyptian fruit bat</name>
    <name type="synonym">Pteropus aegyptiacus</name>
    <dbReference type="NCBI Taxonomy" id="9407"/>
    <lineage>
        <taxon>Eukaryota</taxon>
        <taxon>Metazoa</taxon>
        <taxon>Chordata</taxon>
        <taxon>Craniata</taxon>
        <taxon>Vertebrata</taxon>
        <taxon>Euteleostomi</taxon>
        <taxon>Mammalia</taxon>
        <taxon>Eutheria</taxon>
        <taxon>Laurasiatheria</taxon>
        <taxon>Chiroptera</taxon>
        <taxon>Yinpterochiroptera</taxon>
        <taxon>Pteropodoidea</taxon>
        <taxon>Pteropodidae</taxon>
        <taxon>Rousettinae</taxon>
        <taxon>Rousettus</taxon>
    </lineage>
</organism>
<dbReference type="Gene3D" id="3.40.50.300">
    <property type="entry name" value="P-loop containing nucleotide triphosphate hydrolases"/>
    <property type="match status" value="2"/>
</dbReference>
<dbReference type="GO" id="GO:0016787">
    <property type="term" value="F:hydrolase activity"/>
    <property type="evidence" value="ECO:0007669"/>
    <property type="project" value="UniProtKB-KW"/>
</dbReference>
<dbReference type="InterPro" id="IPR004589">
    <property type="entry name" value="DNA_helicase_ATP-dep_RecQ"/>
</dbReference>
<dbReference type="InterPro" id="IPR036875">
    <property type="entry name" value="Znf_CCHC_sf"/>
</dbReference>
<dbReference type="GO" id="GO:0005524">
    <property type="term" value="F:ATP binding"/>
    <property type="evidence" value="ECO:0007669"/>
    <property type="project" value="UniProtKB-KW"/>
</dbReference>
<dbReference type="GO" id="GO:0000723">
    <property type="term" value="P:telomere maintenance"/>
    <property type="evidence" value="ECO:0007669"/>
    <property type="project" value="TreeGrafter"/>
</dbReference>
<evidence type="ECO:0000256" key="20">
    <source>
        <dbReference type="ARBA" id="ARBA00076756"/>
    </source>
</evidence>
<dbReference type="GO" id="GO:0005694">
    <property type="term" value="C:chromosome"/>
    <property type="evidence" value="ECO:0007669"/>
    <property type="project" value="TreeGrafter"/>
</dbReference>
<dbReference type="PROSITE" id="PS51192">
    <property type="entry name" value="HELICASE_ATP_BIND_1"/>
    <property type="match status" value="1"/>
</dbReference>
<protein>
    <recommendedName>
        <fullName evidence="19">ATP-dependent DNA helicase Q4</fullName>
        <ecNumber evidence="17">5.6.2.4</ecNumber>
    </recommendedName>
    <alternativeName>
        <fullName evidence="20">DNA 3'-5' helicase RecQ4</fullName>
    </alternativeName>
    <alternativeName>
        <fullName evidence="21">DNA helicase, RecQ-like type 4</fullName>
    </alternativeName>
    <alternativeName>
        <fullName evidence="22">RecQ protein-like 4</fullName>
    </alternativeName>
</protein>
<dbReference type="InterPro" id="IPR001878">
    <property type="entry name" value="Znf_CCHC"/>
</dbReference>
<keyword evidence="5" id="KW-0963">Cytoplasm</keyword>
<evidence type="ECO:0000259" key="27">
    <source>
        <dbReference type="PROSITE" id="PS51194"/>
    </source>
</evidence>
<feature type="region of interest" description="Disordered" evidence="24">
    <location>
        <begin position="52"/>
        <end position="104"/>
    </location>
</feature>
<evidence type="ECO:0000313" key="28">
    <source>
        <dbReference type="EMBL" id="KAF6405562.1"/>
    </source>
</evidence>
<dbReference type="CDD" id="cd22289">
    <property type="entry name" value="RecQL4_SLD2_NTD"/>
    <property type="match status" value="1"/>
</dbReference>
<evidence type="ECO:0000256" key="10">
    <source>
        <dbReference type="ARBA" id="ARBA00022806"/>
    </source>
</evidence>
<evidence type="ECO:0000256" key="2">
    <source>
        <dbReference type="ARBA" id="ARBA00004123"/>
    </source>
</evidence>
<comment type="similarity">
    <text evidence="4">Belongs to the helicase family. RecQ subfamily.</text>
</comment>
<dbReference type="InterPro" id="IPR021110">
    <property type="entry name" value="DNA_rep_checkpnt_protein"/>
</dbReference>
<feature type="compositionally biased region" description="Basic and acidic residues" evidence="24">
    <location>
        <begin position="916"/>
        <end position="929"/>
    </location>
</feature>
<keyword evidence="23" id="KW-0863">Zinc-finger</keyword>
<dbReference type="Pfam" id="PF00098">
    <property type="entry name" value="zf-CCHC"/>
    <property type="match status" value="1"/>
</dbReference>
<evidence type="ECO:0000256" key="21">
    <source>
        <dbReference type="ARBA" id="ARBA00078242"/>
    </source>
</evidence>
<evidence type="ECO:0000256" key="7">
    <source>
        <dbReference type="ARBA" id="ARBA00022723"/>
    </source>
</evidence>
<dbReference type="AlphaFoldDB" id="A0A7J8C3Z4"/>
<comment type="catalytic activity">
    <reaction evidence="16">
        <text>Couples ATP hydrolysis with the unwinding of duplex DNA by translocating in the 3'-5' direction.</text>
        <dbReference type="EC" id="5.6.2.4"/>
    </reaction>
</comment>
<comment type="cofactor">
    <cofactor evidence="1">
        <name>Zn(2+)</name>
        <dbReference type="ChEBI" id="CHEBI:29105"/>
    </cofactor>
</comment>
<dbReference type="Pfam" id="PF11719">
    <property type="entry name" value="Drc1-Sld2"/>
    <property type="match status" value="1"/>
</dbReference>
<dbReference type="SMART" id="SM00490">
    <property type="entry name" value="HELICc"/>
    <property type="match status" value="1"/>
</dbReference>
<evidence type="ECO:0000256" key="1">
    <source>
        <dbReference type="ARBA" id="ARBA00001947"/>
    </source>
</evidence>
<evidence type="ECO:0000256" key="22">
    <source>
        <dbReference type="ARBA" id="ARBA00084018"/>
    </source>
</evidence>
<dbReference type="Gene3D" id="1.10.10.1460">
    <property type="match status" value="1"/>
</dbReference>
<evidence type="ECO:0000259" key="26">
    <source>
        <dbReference type="PROSITE" id="PS51192"/>
    </source>
</evidence>
<evidence type="ECO:0000256" key="23">
    <source>
        <dbReference type="PROSITE-ProRule" id="PRU00047"/>
    </source>
</evidence>
<dbReference type="PANTHER" id="PTHR13710">
    <property type="entry name" value="DNA HELICASE RECQ FAMILY MEMBER"/>
    <property type="match status" value="1"/>
</dbReference>
<keyword evidence="13" id="KW-0238">DNA-binding</keyword>
<dbReference type="InterPro" id="IPR014001">
    <property type="entry name" value="Helicase_ATP-bd"/>
</dbReference>
<dbReference type="GO" id="GO:0003677">
    <property type="term" value="F:DNA binding"/>
    <property type="evidence" value="ECO:0007669"/>
    <property type="project" value="UniProtKB-KW"/>
</dbReference>
<dbReference type="InterPro" id="IPR011545">
    <property type="entry name" value="DEAD/DEAH_box_helicase_dom"/>
</dbReference>
<evidence type="ECO:0000256" key="16">
    <source>
        <dbReference type="ARBA" id="ARBA00034617"/>
    </source>
</evidence>
<dbReference type="PROSITE" id="PS51194">
    <property type="entry name" value="HELICASE_CTER"/>
    <property type="match status" value="1"/>
</dbReference>
<dbReference type="SMART" id="SM00343">
    <property type="entry name" value="ZnF_C2HC"/>
    <property type="match status" value="1"/>
</dbReference>
<evidence type="ECO:0000256" key="18">
    <source>
        <dbReference type="ARBA" id="ARBA00049360"/>
    </source>
</evidence>